<comment type="caution">
    <text evidence="6">The sequence shown here is derived from an EMBL/GenBank/DDBJ whole genome shotgun (WGS) entry which is preliminary data.</text>
</comment>
<dbReference type="SUPFAM" id="SSF74650">
    <property type="entry name" value="Galactose mutarotase-like"/>
    <property type="match status" value="1"/>
</dbReference>
<dbReference type="InterPro" id="IPR011013">
    <property type="entry name" value="Gal_mutarotase_sf_dom"/>
</dbReference>
<evidence type="ECO:0000313" key="7">
    <source>
        <dbReference type="Proteomes" id="UP001141327"/>
    </source>
</evidence>
<proteinExistence type="inferred from homology"/>
<evidence type="ECO:0000256" key="3">
    <source>
        <dbReference type="ARBA" id="ARBA00012083"/>
    </source>
</evidence>
<reference evidence="6" key="1">
    <citation type="journal article" date="2022" name="bioRxiv">
        <title>Genomics of Preaxostyla Flagellates Illuminates Evolutionary Transitions and the Path Towards Mitochondrial Loss.</title>
        <authorList>
            <person name="Novak L.V.F."/>
            <person name="Treitli S.C."/>
            <person name="Pyrih J."/>
            <person name="Halakuc P."/>
            <person name="Pipaliya S.V."/>
            <person name="Vacek V."/>
            <person name="Brzon O."/>
            <person name="Soukal P."/>
            <person name="Eme L."/>
            <person name="Dacks J.B."/>
            <person name="Karnkowska A."/>
            <person name="Elias M."/>
            <person name="Hampl V."/>
        </authorList>
    </citation>
    <scope>NUCLEOTIDE SEQUENCE</scope>
    <source>
        <strain evidence="6">RCP-MX</strain>
    </source>
</reference>
<evidence type="ECO:0000256" key="4">
    <source>
        <dbReference type="ARBA" id="ARBA00023235"/>
    </source>
</evidence>
<dbReference type="PANTHER" id="PTHR11122">
    <property type="entry name" value="APOSPORY-ASSOCIATED PROTEIN C-RELATED"/>
    <property type="match status" value="1"/>
</dbReference>
<gene>
    <name evidence="6" type="ORF">PAPYR_7627</name>
</gene>
<dbReference type="Pfam" id="PF01263">
    <property type="entry name" value="Aldose_epim"/>
    <property type="match status" value="1"/>
</dbReference>
<dbReference type="InterPro" id="IPR008183">
    <property type="entry name" value="Aldose_1/G6P_1-epimerase"/>
</dbReference>
<organism evidence="6 7">
    <name type="scientific">Paratrimastix pyriformis</name>
    <dbReference type="NCBI Taxonomy" id="342808"/>
    <lineage>
        <taxon>Eukaryota</taxon>
        <taxon>Metamonada</taxon>
        <taxon>Preaxostyla</taxon>
        <taxon>Paratrimastigidae</taxon>
        <taxon>Paratrimastix</taxon>
    </lineage>
</organism>
<evidence type="ECO:0000256" key="5">
    <source>
        <dbReference type="PIRNR" id="PIRNR016020"/>
    </source>
</evidence>
<dbReference type="PIRSF" id="PIRSF016020">
    <property type="entry name" value="PHexose_mutarotase"/>
    <property type="match status" value="1"/>
</dbReference>
<dbReference type="EC" id="5.1.3.15" evidence="3 5"/>
<comment type="catalytic activity">
    <reaction evidence="1">
        <text>alpha-D-glucose 6-phosphate = beta-D-glucose 6-phosphate</text>
        <dbReference type="Rhea" id="RHEA:16249"/>
        <dbReference type="ChEBI" id="CHEBI:58225"/>
        <dbReference type="ChEBI" id="CHEBI:58247"/>
        <dbReference type="EC" id="5.1.3.15"/>
    </reaction>
</comment>
<sequence>MEIVLTSAGLCVSRTDNNAYTLSIPDRGASCQISSTIGAHLTSWKVNDHEMIFLSERADLTGRIPIRGGIPLCFPQFSKFGPYPQSHGFARNLTGAWRFERAYNEGVPQGFNDPCVVLVLSLTGPLDTPRVSTPYPHPFVLTMTFRLYATRIALSARVDNPSPEPLAFGFAYHPYFRVEEATQVGVRGLQGVRYKDQLVAGPEGEATQAGELLTVDREVDRIYRGAPERVVLEDLRTHAAFLAVERRNISDLVVWNPWVEKSKTMKDFQPEEYHKMICIEPAQVDLVQCAPGGSWEGQMVLSRL</sequence>
<evidence type="ECO:0000256" key="1">
    <source>
        <dbReference type="ARBA" id="ARBA00001096"/>
    </source>
</evidence>
<keyword evidence="4 5" id="KW-0413">Isomerase</keyword>
<evidence type="ECO:0000313" key="6">
    <source>
        <dbReference type="EMBL" id="KAJ4456988.1"/>
    </source>
</evidence>
<keyword evidence="7" id="KW-1185">Reference proteome</keyword>
<dbReference type="EMBL" id="JAPMOS010000056">
    <property type="protein sequence ID" value="KAJ4456988.1"/>
    <property type="molecule type" value="Genomic_DNA"/>
</dbReference>
<dbReference type="CDD" id="cd09020">
    <property type="entry name" value="D-hex-6-P-epi_like"/>
    <property type="match status" value="1"/>
</dbReference>
<comment type="similarity">
    <text evidence="2 5">Belongs to the glucose-6-phosphate 1-epimerase family.</text>
</comment>
<dbReference type="Proteomes" id="UP001141327">
    <property type="component" value="Unassembled WGS sequence"/>
</dbReference>
<protein>
    <recommendedName>
        <fullName evidence="3 5">glucose-6-phosphate 1-epimerase</fullName>
        <ecNumber evidence="3 5">5.1.3.15</ecNumber>
    </recommendedName>
</protein>
<dbReference type="InterPro" id="IPR014718">
    <property type="entry name" value="GH-type_carb-bd"/>
</dbReference>
<accession>A0ABQ8UCI7</accession>
<dbReference type="Gene3D" id="2.70.98.10">
    <property type="match status" value="1"/>
</dbReference>
<dbReference type="InterPro" id="IPR025532">
    <property type="entry name" value="G6P_1-epimerase"/>
</dbReference>
<dbReference type="PANTHER" id="PTHR11122:SF13">
    <property type="entry name" value="GLUCOSE-6-PHOSPHATE 1-EPIMERASE"/>
    <property type="match status" value="1"/>
</dbReference>
<name>A0ABQ8UCI7_9EUKA</name>
<evidence type="ECO:0000256" key="2">
    <source>
        <dbReference type="ARBA" id="ARBA00005866"/>
    </source>
</evidence>